<reference evidence="6 7" key="1">
    <citation type="submission" date="2023-11" db="EMBL/GenBank/DDBJ databases">
        <title>Peredibacter starrii A3.12.</title>
        <authorList>
            <person name="Mitchell R.J."/>
        </authorList>
    </citation>
    <scope>NUCLEOTIDE SEQUENCE [LARGE SCALE GENOMIC DNA]</scope>
    <source>
        <strain evidence="6 7">A3.12</strain>
    </source>
</reference>
<evidence type="ECO:0000256" key="2">
    <source>
        <dbReference type="ARBA" id="ARBA00023015"/>
    </source>
</evidence>
<dbReference type="FunFam" id="1.10.10.10:FF:000001">
    <property type="entry name" value="LysR family transcriptional regulator"/>
    <property type="match status" value="1"/>
</dbReference>
<organism evidence="6 7">
    <name type="scientific">Peredibacter starrii</name>
    <dbReference type="NCBI Taxonomy" id="28202"/>
    <lineage>
        <taxon>Bacteria</taxon>
        <taxon>Pseudomonadati</taxon>
        <taxon>Bdellovibrionota</taxon>
        <taxon>Bacteriovoracia</taxon>
        <taxon>Bacteriovoracales</taxon>
        <taxon>Bacteriovoracaceae</taxon>
        <taxon>Peredibacter</taxon>
    </lineage>
</organism>
<sequence>MQQRYVMLDELDLNKLRIFRELAVAKSFTKAAQNLKQPKSRISRTISSLEKEMGVQLIYRTTRSFELTHSGQLLYNQLSPLLNELKTSLEMVVSDTNEVAGMIKITAPEDVAAELLGPICQEFLELYPKTQIKIHASNVIVDMVKDQIDVAVRIGKAKDSTLIQKKIGTVDMELVMSPELYQKHLPRRLEDLEKMNLITYEDFKLPHSSVKVTKGKETKTLKVKPHLTSNNFLLIKHMVLKGGGFALIPSFLVKDHIMKGELITVFKEWKLEGKPLQILIPHQKEVPIRIRKFLDFLTPRLTPYF</sequence>
<keyword evidence="4" id="KW-0804">Transcription</keyword>
<evidence type="ECO:0000259" key="5">
    <source>
        <dbReference type="PROSITE" id="PS50931"/>
    </source>
</evidence>
<evidence type="ECO:0000256" key="1">
    <source>
        <dbReference type="ARBA" id="ARBA00009437"/>
    </source>
</evidence>
<evidence type="ECO:0000256" key="3">
    <source>
        <dbReference type="ARBA" id="ARBA00023125"/>
    </source>
</evidence>
<dbReference type="SUPFAM" id="SSF53850">
    <property type="entry name" value="Periplasmic binding protein-like II"/>
    <property type="match status" value="1"/>
</dbReference>
<keyword evidence="3" id="KW-0238">DNA-binding</keyword>
<dbReference type="InterPro" id="IPR058163">
    <property type="entry name" value="LysR-type_TF_proteobact-type"/>
</dbReference>
<dbReference type="AlphaFoldDB" id="A0AAX4HV08"/>
<dbReference type="GO" id="GO:0003700">
    <property type="term" value="F:DNA-binding transcription factor activity"/>
    <property type="evidence" value="ECO:0007669"/>
    <property type="project" value="InterPro"/>
</dbReference>
<dbReference type="PROSITE" id="PS50931">
    <property type="entry name" value="HTH_LYSR"/>
    <property type="match status" value="1"/>
</dbReference>
<dbReference type="Gene3D" id="1.10.10.10">
    <property type="entry name" value="Winged helix-like DNA-binding domain superfamily/Winged helix DNA-binding domain"/>
    <property type="match status" value="1"/>
</dbReference>
<dbReference type="PANTHER" id="PTHR30537:SF5">
    <property type="entry name" value="HTH-TYPE TRANSCRIPTIONAL ACTIVATOR TTDR-RELATED"/>
    <property type="match status" value="1"/>
</dbReference>
<dbReference type="InterPro" id="IPR036390">
    <property type="entry name" value="WH_DNA-bd_sf"/>
</dbReference>
<evidence type="ECO:0000256" key="4">
    <source>
        <dbReference type="ARBA" id="ARBA00023163"/>
    </source>
</evidence>
<gene>
    <name evidence="6" type="ORF">SOO65_08625</name>
</gene>
<dbReference type="CDD" id="cd08422">
    <property type="entry name" value="PBP2_CrgA_like"/>
    <property type="match status" value="1"/>
</dbReference>
<dbReference type="InterPro" id="IPR000847">
    <property type="entry name" value="LysR_HTH_N"/>
</dbReference>
<comment type="similarity">
    <text evidence="1">Belongs to the LysR transcriptional regulatory family.</text>
</comment>
<dbReference type="GO" id="GO:0043565">
    <property type="term" value="F:sequence-specific DNA binding"/>
    <property type="evidence" value="ECO:0007669"/>
    <property type="project" value="TreeGrafter"/>
</dbReference>
<dbReference type="SUPFAM" id="SSF46785">
    <property type="entry name" value="Winged helix' DNA-binding domain"/>
    <property type="match status" value="1"/>
</dbReference>
<dbReference type="PANTHER" id="PTHR30537">
    <property type="entry name" value="HTH-TYPE TRANSCRIPTIONAL REGULATOR"/>
    <property type="match status" value="1"/>
</dbReference>
<dbReference type="RefSeq" id="WP_321399387.1">
    <property type="nucleotide sequence ID" value="NZ_CP139487.1"/>
</dbReference>
<protein>
    <submittedName>
        <fullName evidence="6">LysR family transcriptional regulator</fullName>
    </submittedName>
</protein>
<keyword evidence="7" id="KW-1185">Reference proteome</keyword>
<dbReference type="Gene3D" id="3.40.190.290">
    <property type="match status" value="1"/>
</dbReference>
<evidence type="ECO:0000313" key="6">
    <source>
        <dbReference type="EMBL" id="WPU66811.1"/>
    </source>
</evidence>
<dbReference type="Pfam" id="PF03466">
    <property type="entry name" value="LysR_substrate"/>
    <property type="match status" value="1"/>
</dbReference>
<keyword evidence="2" id="KW-0805">Transcription regulation</keyword>
<dbReference type="InterPro" id="IPR005119">
    <property type="entry name" value="LysR_subst-bd"/>
</dbReference>
<dbReference type="Pfam" id="PF00126">
    <property type="entry name" value="HTH_1"/>
    <property type="match status" value="1"/>
</dbReference>
<dbReference type="EMBL" id="CP139487">
    <property type="protein sequence ID" value="WPU66811.1"/>
    <property type="molecule type" value="Genomic_DNA"/>
</dbReference>
<accession>A0AAX4HV08</accession>
<dbReference type="GO" id="GO:0006351">
    <property type="term" value="P:DNA-templated transcription"/>
    <property type="evidence" value="ECO:0007669"/>
    <property type="project" value="TreeGrafter"/>
</dbReference>
<name>A0AAX4HV08_9BACT</name>
<dbReference type="InterPro" id="IPR036388">
    <property type="entry name" value="WH-like_DNA-bd_sf"/>
</dbReference>
<feature type="domain" description="HTH lysR-type" evidence="5">
    <location>
        <begin position="11"/>
        <end position="68"/>
    </location>
</feature>
<proteinExistence type="inferred from homology"/>
<dbReference type="KEGG" id="psti:SOO65_08625"/>
<dbReference type="Proteomes" id="UP001324634">
    <property type="component" value="Chromosome"/>
</dbReference>
<evidence type="ECO:0000313" key="7">
    <source>
        <dbReference type="Proteomes" id="UP001324634"/>
    </source>
</evidence>